<feature type="region of interest" description="Disordered" evidence="1">
    <location>
        <begin position="191"/>
        <end position="217"/>
    </location>
</feature>
<name>A0AAN9XVM0_PSOTE</name>
<sequence>MVQLQWRQITEHRSTGVRSSQFRIQIHNQRGRRAFRSNAPFQKLFLIQKMCGLGPDVIPKGETQEVGFDCTIDDHHQPVWRFFLFRPRTRFLSRMDLIKALRLSPCVSVSVIPSPPLITITGISYFAPLPSTRKHSFQFCYSTSPIKPLIPIPRGRKRDSDSDPVLEPSIVQEISLDEEEEFLDEFEYDEAMDGDEDDGDEEEQFEEEADVPYAGDGGAGGGVSLAGTWWDKKALAIAKEVTLSFDGELQIYAFKTLVNCTIQVRIENLSKKSGSPSMEDIEAFSATYRAKLDEAELSKLVPDNICLEVSSPGVERIVRIPDDLDRFKDRPMYVRYAIYDDSNIPDAESDGVFKLESFDMETKCCTWGLADVKVNRQKAGKGRPLNKKQREWRLSTPFDSLLFVRLHSDI</sequence>
<dbReference type="InterPro" id="IPR035956">
    <property type="entry name" value="RimP_N_sf"/>
</dbReference>
<dbReference type="PANTHER" id="PTHR34544">
    <property type="entry name" value="OSJNBA0006B20.18 PROTEIN"/>
    <property type="match status" value="1"/>
</dbReference>
<feature type="compositionally biased region" description="Acidic residues" evidence="1">
    <location>
        <begin position="191"/>
        <end position="210"/>
    </location>
</feature>
<dbReference type="Pfam" id="PF02576">
    <property type="entry name" value="RimP_N"/>
    <property type="match status" value="1"/>
</dbReference>
<evidence type="ECO:0000259" key="3">
    <source>
        <dbReference type="Pfam" id="PF25498"/>
    </source>
</evidence>
<comment type="caution">
    <text evidence="4">The sequence shown here is derived from an EMBL/GenBank/DDBJ whole genome shotgun (WGS) entry which is preliminary data.</text>
</comment>
<evidence type="ECO:0000259" key="2">
    <source>
        <dbReference type="Pfam" id="PF02576"/>
    </source>
</evidence>
<dbReference type="AlphaFoldDB" id="A0AAN9XVM0"/>
<organism evidence="4 5">
    <name type="scientific">Psophocarpus tetragonolobus</name>
    <name type="common">Winged bean</name>
    <name type="synonym">Dolichos tetragonolobus</name>
    <dbReference type="NCBI Taxonomy" id="3891"/>
    <lineage>
        <taxon>Eukaryota</taxon>
        <taxon>Viridiplantae</taxon>
        <taxon>Streptophyta</taxon>
        <taxon>Embryophyta</taxon>
        <taxon>Tracheophyta</taxon>
        <taxon>Spermatophyta</taxon>
        <taxon>Magnoliopsida</taxon>
        <taxon>eudicotyledons</taxon>
        <taxon>Gunneridae</taxon>
        <taxon>Pentapetalae</taxon>
        <taxon>rosids</taxon>
        <taxon>fabids</taxon>
        <taxon>Fabales</taxon>
        <taxon>Fabaceae</taxon>
        <taxon>Papilionoideae</taxon>
        <taxon>50 kb inversion clade</taxon>
        <taxon>NPAAA clade</taxon>
        <taxon>indigoferoid/millettioid clade</taxon>
        <taxon>Phaseoleae</taxon>
        <taxon>Psophocarpus</taxon>
    </lineage>
</organism>
<dbReference type="InterPro" id="IPR028989">
    <property type="entry name" value="RimP_N"/>
</dbReference>
<proteinExistence type="predicted"/>
<evidence type="ECO:0000256" key="1">
    <source>
        <dbReference type="SAM" id="MobiDB-lite"/>
    </source>
</evidence>
<reference evidence="4 5" key="1">
    <citation type="submission" date="2024-01" db="EMBL/GenBank/DDBJ databases">
        <title>The genomes of 5 underutilized Papilionoideae crops provide insights into root nodulation and disease resistanc.</title>
        <authorList>
            <person name="Jiang F."/>
        </authorList>
    </citation>
    <scope>NUCLEOTIDE SEQUENCE [LARGE SCALE GENOMIC DNA]</scope>
    <source>
        <strain evidence="4">DUOXIRENSHENG_FW03</strain>
        <tissue evidence="4">Leaves</tissue>
    </source>
</reference>
<accession>A0AAN9XVM0</accession>
<dbReference type="Pfam" id="PF25498">
    <property type="entry name" value="DUF7912"/>
    <property type="match status" value="1"/>
</dbReference>
<evidence type="ECO:0008006" key="6">
    <source>
        <dbReference type="Google" id="ProtNLM"/>
    </source>
</evidence>
<feature type="domain" description="DUF7912" evidence="3">
    <location>
        <begin position="317"/>
        <end position="407"/>
    </location>
</feature>
<dbReference type="SUPFAM" id="SSF75420">
    <property type="entry name" value="YhbC-like, N-terminal domain"/>
    <property type="match status" value="1"/>
</dbReference>
<evidence type="ECO:0000313" key="5">
    <source>
        <dbReference type="Proteomes" id="UP001386955"/>
    </source>
</evidence>
<dbReference type="Proteomes" id="UP001386955">
    <property type="component" value="Unassembled WGS sequence"/>
</dbReference>
<dbReference type="EMBL" id="JAYMYS010000001">
    <property type="protein sequence ID" value="KAK7410669.1"/>
    <property type="molecule type" value="Genomic_DNA"/>
</dbReference>
<dbReference type="PANTHER" id="PTHR34544:SF1">
    <property type="entry name" value="OS04G0438300 PROTEIN"/>
    <property type="match status" value="1"/>
</dbReference>
<protein>
    <recommendedName>
        <fullName evidence="6">Ribosome maturation factor RimP N-terminal domain-containing protein</fullName>
    </recommendedName>
</protein>
<evidence type="ECO:0000313" key="4">
    <source>
        <dbReference type="EMBL" id="KAK7410669.1"/>
    </source>
</evidence>
<gene>
    <name evidence="4" type="ORF">VNO78_01639</name>
</gene>
<keyword evidence="5" id="KW-1185">Reference proteome</keyword>
<dbReference type="InterPro" id="IPR057234">
    <property type="entry name" value="DUF7912"/>
</dbReference>
<feature type="domain" description="Ribosome maturation factor RimP N-terminal" evidence="2">
    <location>
        <begin position="258"/>
        <end position="315"/>
    </location>
</feature>